<accession>A0A7G8BKV1</accession>
<evidence type="ECO:0000259" key="10">
    <source>
        <dbReference type="Pfam" id="PF07687"/>
    </source>
</evidence>
<evidence type="ECO:0000313" key="11">
    <source>
        <dbReference type="EMBL" id="QNI33171.1"/>
    </source>
</evidence>
<comment type="cofactor">
    <cofactor evidence="1">
        <name>Zn(2+)</name>
        <dbReference type="ChEBI" id="CHEBI:29105"/>
    </cofactor>
</comment>
<dbReference type="RefSeq" id="WP_186744386.1">
    <property type="nucleotide sequence ID" value="NZ_CP060394.1"/>
</dbReference>
<dbReference type="Gene3D" id="3.40.630.10">
    <property type="entry name" value="Zn peptidases"/>
    <property type="match status" value="1"/>
</dbReference>
<feature type="domain" description="Peptidase M20 dimerisation" evidence="10">
    <location>
        <begin position="175"/>
        <end position="274"/>
    </location>
</feature>
<evidence type="ECO:0000256" key="9">
    <source>
        <dbReference type="ARBA" id="ARBA00023285"/>
    </source>
</evidence>
<keyword evidence="9" id="KW-0170">Cobalt</keyword>
<name>A0A7G8BKV1_9BACT</name>
<dbReference type="NCBIfam" id="TIGR01892">
    <property type="entry name" value="AcOrn-deacetyl"/>
    <property type="match status" value="1"/>
</dbReference>
<dbReference type="InterPro" id="IPR011650">
    <property type="entry name" value="Peptidase_M20_dimer"/>
</dbReference>
<keyword evidence="4" id="KW-0055">Arginine biosynthesis</keyword>
<keyword evidence="8" id="KW-0862">Zinc</keyword>
<dbReference type="InterPro" id="IPR050072">
    <property type="entry name" value="Peptidase_M20A"/>
</dbReference>
<dbReference type="CDD" id="cd03894">
    <property type="entry name" value="M20_ArgE"/>
    <property type="match status" value="1"/>
</dbReference>
<dbReference type="Pfam" id="PF01546">
    <property type="entry name" value="Peptidase_M20"/>
    <property type="match status" value="1"/>
</dbReference>
<gene>
    <name evidence="11" type="primary">argE</name>
    <name evidence="11" type="ORF">H7849_04160</name>
</gene>
<dbReference type="GO" id="GO:0046872">
    <property type="term" value="F:metal ion binding"/>
    <property type="evidence" value="ECO:0007669"/>
    <property type="project" value="UniProtKB-KW"/>
</dbReference>
<evidence type="ECO:0000256" key="3">
    <source>
        <dbReference type="ARBA" id="ARBA00022490"/>
    </source>
</evidence>
<dbReference type="InterPro" id="IPR002933">
    <property type="entry name" value="Peptidase_M20"/>
</dbReference>
<sequence>MTAAVDHLLNLIRIPSVSSTSNLAVIEYAEKFLQSKKWQTRRLSYRDSSGTEKVNLIAAPPNQDVARNDVDLAFFCHTDTVPFAVDWTKALDPFIENENLHGCGACDVKGFLACLLAATDQVESNAFADGLRIVLTADEEIGCIGAAHLIAANALKPARAIIGEPTSLHVARAGKGYCLAKVTVHGKEAHSAHPASGASAILATARLISSIEELSKELASDRHNFFDPPFTTLNVGTIQGGTAKNIVPGRCEFLVEWRPIPSQPANKALDGIGEIIAGMRRGDSRFEYQVTTLRQQSGFETLANAPLVSQIADFTGRSETSIPFGSEASLLSTIAKEVVVIGPGDMRSAHSDREYVPIPELDLTVRLMAELMRRG</sequence>
<keyword evidence="5" id="KW-0028">Amino-acid biosynthesis</keyword>
<dbReference type="InterPro" id="IPR010169">
    <property type="entry name" value="AcOrn-deacetyl"/>
</dbReference>
<dbReference type="AlphaFoldDB" id="A0A7G8BKV1"/>
<proteinExistence type="inferred from homology"/>
<keyword evidence="3" id="KW-0963">Cytoplasm</keyword>
<evidence type="ECO:0000256" key="2">
    <source>
        <dbReference type="ARBA" id="ARBA00005691"/>
    </source>
</evidence>
<comment type="similarity">
    <text evidence="2">Belongs to the peptidase M20A family. ArgE subfamily.</text>
</comment>
<dbReference type="Proteomes" id="UP000515312">
    <property type="component" value="Chromosome"/>
</dbReference>
<dbReference type="EC" id="3.5.1.16" evidence="11"/>
<evidence type="ECO:0000313" key="12">
    <source>
        <dbReference type="Proteomes" id="UP000515312"/>
    </source>
</evidence>
<dbReference type="PANTHER" id="PTHR43808:SF31">
    <property type="entry name" value="N-ACETYL-L-CITRULLINE DEACETYLASE"/>
    <property type="match status" value="1"/>
</dbReference>
<dbReference type="SUPFAM" id="SSF55031">
    <property type="entry name" value="Bacterial exopeptidase dimerisation domain"/>
    <property type="match status" value="1"/>
</dbReference>
<dbReference type="KEGG" id="adin:H7849_04160"/>
<dbReference type="PANTHER" id="PTHR43808">
    <property type="entry name" value="ACETYLORNITHINE DEACETYLASE"/>
    <property type="match status" value="1"/>
</dbReference>
<evidence type="ECO:0000256" key="1">
    <source>
        <dbReference type="ARBA" id="ARBA00001947"/>
    </source>
</evidence>
<evidence type="ECO:0000256" key="8">
    <source>
        <dbReference type="ARBA" id="ARBA00022833"/>
    </source>
</evidence>
<dbReference type="EMBL" id="CP060394">
    <property type="protein sequence ID" value="QNI33171.1"/>
    <property type="molecule type" value="Genomic_DNA"/>
</dbReference>
<dbReference type="Gene3D" id="3.30.70.360">
    <property type="match status" value="1"/>
</dbReference>
<evidence type="ECO:0000256" key="7">
    <source>
        <dbReference type="ARBA" id="ARBA00022801"/>
    </source>
</evidence>
<evidence type="ECO:0000256" key="5">
    <source>
        <dbReference type="ARBA" id="ARBA00022605"/>
    </source>
</evidence>
<dbReference type="InterPro" id="IPR036264">
    <property type="entry name" value="Bact_exopeptidase_dim_dom"/>
</dbReference>
<dbReference type="GO" id="GO:0008777">
    <property type="term" value="F:acetylornithine deacetylase activity"/>
    <property type="evidence" value="ECO:0007669"/>
    <property type="project" value="UniProtKB-EC"/>
</dbReference>
<evidence type="ECO:0000256" key="4">
    <source>
        <dbReference type="ARBA" id="ARBA00022571"/>
    </source>
</evidence>
<protein>
    <submittedName>
        <fullName evidence="11">Acetylornithine deacetylase</fullName>
        <ecNumber evidence="11">3.5.1.16</ecNumber>
    </submittedName>
</protein>
<keyword evidence="6" id="KW-0479">Metal-binding</keyword>
<dbReference type="SUPFAM" id="SSF53187">
    <property type="entry name" value="Zn-dependent exopeptidases"/>
    <property type="match status" value="1"/>
</dbReference>
<keyword evidence="7 11" id="KW-0378">Hydrolase</keyword>
<evidence type="ECO:0000256" key="6">
    <source>
        <dbReference type="ARBA" id="ARBA00022723"/>
    </source>
</evidence>
<dbReference type="PROSITE" id="PS00759">
    <property type="entry name" value="ARGE_DAPE_CPG2_2"/>
    <property type="match status" value="1"/>
</dbReference>
<dbReference type="GO" id="GO:0006526">
    <property type="term" value="P:L-arginine biosynthetic process"/>
    <property type="evidence" value="ECO:0007669"/>
    <property type="project" value="UniProtKB-KW"/>
</dbReference>
<organism evidence="11 12">
    <name type="scientific">Alloacidobacterium dinghuense</name>
    <dbReference type="NCBI Taxonomy" id="2763107"/>
    <lineage>
        <taxon>Bacteria</taxon>
        <taxon>Pseudomonadati</taxon>
        <taxon>Acidobacteriota</taxon>
        <taxon>Terriglobia</taxon>
        <taxon>Terriglobales</taxon>
        <taxon>Acidobacteriaceae</taxon>
        <taxon>Alloacidobacterium</taxon>
    </lineage>
</organism>
<reference evidence="11 12" key="1">
    <citation type="submission" date="2020-08" db="EMBL/GenBank/DDBJ databases">
        <title>Edaphobacter telluris sp. nov. and Acidobacterium dinghuensis sp. nov., two acidobacteria isolated from forest soil.</title>
        <authorList>
            <person name="Fu J."/>
            <person name="Qiu L."/>
        </authorList>
    </citation>
    <scope>NUCLEOTIDE SEQUENCE [LARGE SCALE GENOMIC DNA]</scope>
    <source>
        <strain evidence="11">4Y35</strain>
    </source>
</reference>
<dbReference type="Pfam" id="PF07687">
    <property type="entry name" value="M20_dimer"/>
    <property type="match status" value="1"/>
</dbReference>
<dbReference type="InterPro" id="IPR001261">
    <property type="entry name" value="ArgE/DapE_CS"/>
</dbReference>
<keyword evidence="12" id="KW-1185">Reference proteome</keyword>